<organism evidence="1">
    <name type="scientific">Ixodes ricinus</name>
    <name type="common">Common tick</name>
    <name type="synonym">Acarus ricinus</name>
    <dbReference type="NCBI Taxonomy" id="34613"/>
    <lineage>
        <taxon>Eukaryota</taxon>
        <taxon>Metazoa</taxon>
        <taxon>Ecdysozoa</taxon>
        <taxon>Arthropoda</taxon>
        <taxon>Chelicerata</taxon>
        <taxon>Arachnida</taxon>
        <taxon>Acari</taxon>
        <taxon>Parasitiformes</taxon>
        <taxon>Ixodida</taxon>
        <taxon>Ixodoidea</taxon>
        <taxon>Ixodidae</taxon>
        <taxon>Ixodinae</taxon>
        <taxon>Ixodes</taxon>
    </lineage>
</organism>
<sequence>MCLSVTPCVPLRCFGRTSVAIATTSSSAVVSVRGAMGRTKTQMSEHTLKLVGVELRITSKRVRVSREVWDMRKLHTVETCRHQGIEHAVMGIRVNRKCKNRHHTNKK</sequence>
<accession>A0A6B0UHW7</accession>
<dbReference type="EMBL" id="GIFC01007302">
    <property type="protein sequence ID" value="MXU89385.1"/>
    <property type="molecule type" value="Transcribed_RNA"/>
</dbReference>
<reference evidence="1" key="1">
    <citation type="submission" date="2019-12" db="EMBL/GenBank/DDBJ databases">
        <title>An insight into the sialome of adult female Ixodes ricinus ticks feeding for 6 days.</title>
        <authorList>
            <person name="Perner J."/>
            <person name="Ribeiro J.M.C."/>
        </authorList>
    </citation>
    <scope>NUCLEOTIDE SEQUENCE</scope>
    <source>
        <strain evidence="1">Semi-engorged</strain>
        <tissue evidence="1">Salivary glands</tissue>
    </source>
</reference>
<dbReference type="AlphaFoldDB" id="A0A6B0UHW7"/>
<protein>
    <submittedName>
        <fullName evidence="1">Uncharacterized protein</fullName>
    </submittedName>
</protein>
<proteinExistence type="predicted"/>
<name>A0A6B0UHW7_IXORI</name>
<evidence type="ECO:0000313" key="1">
    <source>
        <dbReference type="EMBL" id="MXU89385.1"/>
    </source>
</evidence>